<keyword evidence="3" id="KW-1185">Reference proteome</keyword>
<keyword evidence="1" id="KW-0472">Membrane</keyword>
<protein>
    <submittedName>
        <fullName evidence="2">Uncharacterized protein</fullName>
    </submittedName>
</protein>
<name>A0A4D6NLD2_VIGUN</name>
<dbReference type="Proteomes" id="UP000501690">
    <property type="component" value="Linkage Group LG10"/>
</dbReference>
<evidence type="ECO:0000313" key="3">
    <source>
        <dbReference type="Proteomes" id="UP000501690"/>
    </source>
</evidence>
<proteinExistence type="predicted"/>
<keyword evidence="1" id="KW-1133">Transmembrane helix</keyword>
<accession>A0A4D6NLD2</accession>
<reference evidence="2 3" key="1">
    <citation type="submission" date="2019-04" db="EMBL/GenBank/DDBJ databases">
        <title>An improved genome assembly and genetic linkage map for asparagus bean, Vigna unguiculata ssp. sesquipedialis.</title>
        <authorList>
            <person name="Xia Q."/>
            <person name="Zhang R."/>
            <person name="Dong Y."/>
        </authorList>
    </citation>
    <scope>NUCLEOTIDE SEQUENCE [LARGE SCALE GENOMIC DNA]</scope>
    <source>
        <tissue evidence="2">Leaf</tissue>
    </source>
</reference>
<evidence type="ECO:0000313" key="2">
    <source>
        <dbReference type="EMBL" id="QCE12697.1"/>
    </source>
</evidence>
<sequence length="112" mass="12509">MKRAHIYGVMWLVMILVNAYLGISETAKTNDTTSVCDGSLQECLNAGHLDSEFPTIAASHLARMLGEINSKTLITTNPASSCPIRIDRYRDCFPDEKKIPKERCSDPFKRSC</sequence>
<dbReference type="EMBL" id="CP039354">
    <property type="protein sequence ID" value="QCE12697.1"/>
    <property type="molecule type" value="Genomic_DNA"/>
</dbReference>
<feature type="transmembrane region" description="Helical" evidence="1">
    <location>
        <begin position="6"/>
        <end position="23"/>
    </location>
</feature>
<keyword evidence="1" id="KW-0812">Transmembrane</keyword>
<evidence type="ECO:0000256" key="1">
    <source>
        <dbReference type="SAM" id="Phobius"/>
    </source>
</evidence>
<dbReference type="AlphaFoldDB" id="A0A4D6NLD2"/>
<gene>
    <name evidence="2" type="ORF">DEO72_LG10g3945</name>
</gene>
<organism evidence="2 3">
    <name type="scientific">Vigna unguiculata</name>
    <name type="common">Cowpea</name>
    <dbReference type="NCBI Taxonomy" id="3917"/>
    <lineage>
        <taxon>Eukaryota</taxon>
        <taxon>Viridiplantae</taxon>
        <taxon>Streptophyta</taxon>
        <taxon>Embryophyta</taxon>
        <taxon>Tracheophyta</taxon>
        <taxon>Spermatophyta</taxon>
        <taxon>Magnoliopsida</taxon>
        <taxon>eudicotyledons</taxon>
        <taxon>Gunneridae</taxon>
        <taxon>Pentapetalae</taxon>
        <taxon>rosids</taxon>
        <taxon>fabids</taxon>
        <taxon>Fabales</taxon>
        <taxon>Fabaceae</taxon>
        <taxon>Papilionoideae</taxon>
        <taxon>50 kb inversion clade</taxon>
        <taxon>NPAAA clade</taxon>
        <taxon>indigoferoid/millettioid clade</taxon>
        <taxon>Phaseoleae</taxon>
        <taxon>Vigna</taxon>
    </lineage>
</organism>